<reference evidence="4" key="1">
    <citation type="submission" date="2023-07" db="EMBL/GenBank/DDBJ databases">
        <title>Black Yeasts Isolated from many extreme environments.</title>
        <authorList>
            <person name="Coleine C."/>
            <person name="Stajich J.E."/>
            <person name="Selbmann L."/>
        </authorList>
    </citation>
    <scope>NUCLEOTIDE SEQUENCE</scope>
    <source>
        <strain evidence="4">CCFEE 5485</strain>
    </source>
</reference>
<dbReference type="SUPFAM" id="SSF51735">
    <property type="entry name" value="NAD(P)-binding Rossmann-fold domains"/>
    <property type="match status" value="1"/>
</dbReference>
<evidence type="ECO:0000259" key="3">
    <source>
        <dbReference type="Pfam" id="PF05368"/>
    </source>
</evidence>
<gene>
    <name evidence="4" type="ORF">LTR78_006841</name>
</gene>
<comment type="caution">
    <text evidence="4">The sequence shown here is derived from an EMBL/GenBank/DDBJ whole genome shotgun (WGS) entry which is preliminary data.</text>
</comment>
<dbReference type="InterPro" id="IPR036291">
    <property type="entry name" value="NAD(P)-bd_dom_sf"/>
</dbReference>
<accession>A0AAE1BZA9</accession>
<evidence type="ECO:0000313" key="4">
    <source>
        <dbReference type="EMBL" id="KAK3673296.1"/>
    </source>
</evidence>
<dbReference type="PANTHER" id="PTHR47706">
    <property type="entry name" value="NMRA-LIKE FAMILY PROTEIN"/>
    <property type="match status" value="1"/>
</dbReference>
<dbReference type="GO" id="GO:0016491">
    <property type="term" value="F:oxidoreductase activity"/>
    <property type="evidence" value="ECO:0007669"/>
    <property type="project" value="UniProtKB-KW"/>
</dbReference>
<keyword evidence="2" id="KW-0560">Oxidoreductase</keyword>
<protein>
    <recommendedName>
        <fullName evidence="3">NmrA-like domain-containing protein</fullName>
    </recommendedName>
</protein>
<keyword evidence="5" id="KW-1185">Reference proteome</keyword>
<sequence length="330" mass="36057">MFSTPFLKNIAIVGAGGNIGSVIVKALLTKGQHIITAITRPDSTSTLHPGIHHIKKVDLANHTSLVSALKDQDILIISLNVMAAPSTQTDLINAAAEAGVRYIIPNEYGGNYSDAAFGESVGLGGKALAIRKHIEEKGMKWIAICCGFWYEFSLSGAELRYGFDFPGRKFTMFGDGEQKITTSTWPQVGRAVAAVLSLPEKSGRDGETAPSVEKYGNTQVVVASFRVNQKDMFASVLRVAGTKESDWTISHEDVEARYKRGREMMMKGDMVGFGIQLYSRSFFPDGKADNFEMLQNEELGLPWQEDLDEATRVAVGYSESGKNKAWTMGQ</sequence>
<dbReference type="InterPro" id="IPR045312">
    <property type="entry name" value="PCBER-like"/>
</dbReference>
<organism evidence="4 5">
    <name type="scientific">Recurvomyces mirabilis</name>
    <dbReference type="NCBI Taxonomy" id="574656"/>
    <lineage>
        <taxon>Eukaryota</taxon>
        <taxon>Fungi</taxon>
        <taxon>Dikarya</taxon>
        <taxon>Ascomycota</taxon>
        <taxon>Pezizomycotina</taxon>
        <taxon>Dothideomycetes</taxon>
        <taxon>Dothideomycetidae</taxon>
        <taxon>Mycosphaerellales</taxon>
        <taxon>Teratosphaeriaceae</taxon>
        <taxon>Recurvomyces</taxon>
    </lineage>
</organism>
<dbReference type="CDD" id="cd05259">
    <property type="entry name" value="PCBER_SDR_a"/>
    <property type="match status" value="1"/>
</dbReference>
<keyword evidence="1" id="KW-0521">NADP</keyword>
<dbReference type="EMBL" id="JAUTXT010000026">
    <property type="protein sequence ID" value="KAK3673296.1"/>
    <property type="molecule type" value="Genomic_DNA"/>
</dbReference>
<evidence type="ECO:0000313" key="5">
    <source>
        <dbReference type="Proteomes" id="UP001274830"/>
    </source>
</evidence>
<dbReference type="InterPro" id="IPR008030">
    <property type="entry name" value="NmrA-like"/>
</dbReference>
<dbReference type="InterPro" id="IPR051609">
    <property type="entry name" value="NmrA/Isoflavone_reductase-like"/>
</dbReference>
<feature type="domain" description="NmrA-like" evidence="3">
    <location>
        <begin position="8"/>
        <end position="155"/>
    </location>
</feature>
<dbReference type="Gene3D" id="3.40.50.720">
    <property type="entry name" value="NAD(P)-binding Rossmann-like Domain"/>
    <property type="match status" value="1"/>
</dbReference>
<name>A0AAE1BZA9_9PEZI</name>
<evidence type="ECO:0000256" key="1">
    <source>
        <dbReference type="ARBA" id="ARBA00022857"/>
    </source>
</evidence>
<dbReference type="Proteomes" id="UP001274830">
    <property type="component" value="Unassembled WGS sequence"/>
</dbReference>
<dbReference type="Pfam" id="PF05368">
    <property type="entry name" value="NmrA"/>
    <property type="match status" value="1"/>
</dbReference>
<dbReference type="PANTHER" id="PTHR47706:SF7">
    <property type="entry name" value="CIPA-LIKE, PUTATIVE (AFU_ORTHOLOGUE AFUA_1G01630)-RELATED"/>
    <property type="match status" value="1"/>
</dbReference>
<proteinExistence type="predicted"/>
<dbReference type="AlphaFoldDB" id="A0AAE1BZA9"/>
<evidence type="ECO:0000256" key="2">
    <source>
        <dbReference type="ARBA" id="ARBA00023002"/>
    </source>
</evidence>
<dbReference type="Gene3D" id="3.90.25.10">
    <property type="entry name" value="UDP-galactose 4-epimerase, domain 1"/>
    <property type="match status" value="1"/>
</dbReference>